<evidence type="ECO:0000313" key="10">
    <source>
        <dbReference type="Proteomes" id="UP001152561"/>
    </source>
</evidence>
<feature type="domain" description="IPO4/5-like TPR repeats" evidence="8">
    <location>
        <begin position="17"/>
        <end position="122"/>
    </location>
</feature>
<keyword evidence="6" id="KW-0653">Protein transport</keyword>
<sequence>MSEVRFRIIYRLATLLLPDNNWPELLPFLYQCLTDSTLKNYFKVSAFSIFAKLAGDIGETIVVPSANTLHSVFSSTLNDDTLDLELRITAMRAVIRFIQHMSSSNEKEHFQDLLLGMMKTLSKGEDDPAWHSAETASDITGITLNYCVGTTCLARFSLALGGKSIAHVAIEQLSAYSAAPEWEKRHAQIAQGCLKVLCYGEDLATEETVNRMINVLRNLQQTLPPDITESAWSYILPRQEMELKSLLSPKEDANF</sequence>
<name>A0A9Q1RUM6_9SOLA</name>
<gene>
    <name evidence="9" type="ORF">K7X08_025892</name>
</gene>
<evidence type="ECO:0000256" key="6">
    <source>
        <dbReference type="ARBA" id="ARBA00022927"/>
    </source>
</evidence>
<dbReference type="InterPro" id="IPR040122">
    <property type="entry name" value="Importin_beta"/>
</dbReference>
<evidence type="ECO:0000259" key="8">
    <source>
        <dbReference type="Pfam" id="PF25780"/>
    </source>
</evidence>
<reference evidence="10" key="1">
    <citation type="journal article" date="2023" name="Proc. Natl. Acad. Sci. U.S.A.">
        <title>Genomic and structural basis for evolution of tropane alkaloid biosynthesis.</title>
        <authorList>
            <person name="Wanga Y.-J."/>
            <person name="Taina T."/>
            <person name="Yua J.-Y."/>
            <person name="Lia J."/>
            <person name="Xua B."/>
            <person name="Chenc J."/>
            <person name="D'Auriad J.C."/>
            <person name="Huanga J.-P."/>
            <person name="Huanga S.-X."/>
        </authorList>
    </citation>
    <scope>NUCLEOTIDE SEQUENCE [LARGE SCALE GENOMIC DNA]</scope>
    <source>
        <strain evidence="10">cv. KIB-2019</strain>
    </source>
</reference>
<dbReference type="Pfam" id="PF25780">
    <property type="entry name" value="TPR_IPO5"/>
    <property type="match status" value="1"/>
</dbReference>
<dbReference type="GO" id="GO:0005737">
    <property type="term" value="C:cytoplasm"/>
    <property type="evidence" value="ECO:0007669"/>
    <property type="project" value="UniProtKB-SubCell"/>
</dbReference>
<evidence type="ECO:0000256" key="4">
    <source>
        <dbReference type="ARBA" id="ARBA00022490"/>
    </source>
</evidence>
<dbReference type="PANTHER" id="PTHR10527">
    <property type="entry name" value="IMPORTIN BETA"/>
    <property type="match status" value="1"/>
</dbReference>
<keyword evidence="10" id="KW-1185">Reference proteome</keyword>
<dbReference type="EMBL" id="JAJAGQ010000001">
    <property type="protein sequence ID" value="KAJ8574087.1"/>
    <property type="molecule type" value="Genomic_DNA"/>
</dbReference>
<proteinExistence type="predicted"/>
<dbReference type="InterPro" id="IPR057672">
    <property type="entry name" value="TPR_IPO4/5"/>
</dbReference>
<dbReference type="AlphaFoldDB" id="A0A9Q1RUM6"/>
<accession>A0A9Q1RUM6</accession>
<dbReference type="SUPFAM" id="SSF48371">
    <property type="entry name" value="ARM repeat"/>
    <property type="match status" value="1"/>
</dbReference>
<evidence type="ECO:0000256" key="7">
    <source>
        <dbReference type="ARBA" id="ARBA00023242"/>
    </source>
</evidence>
<dbReference type="InterPro" id="IPR011989">
    <property type="entry name" value="ARM-like"/>
</dbReference>
<keyword evidence="7" id="KW-0539">Nucleus</keyword>
<keyword evidence="5" id="KW-0677">Repeat</keyword>
<dbReference type="Gene3D" id="1.25.10.10">
    <property type="entry name" value="Leucine-rich Repeat Variant"/>
    <property type="match status" value="2"/>
</dbReference>
<organism evidence="9 10">
    <name type="scientific">Anisodus acutangulus</name>
    <dbReference type="NCBI Taxonomy" id="402998"/>
    <lineage>
        <taxon>Eukaryota</taxon>
        <taxon>Viridiplantae</taxon>
        <taxon>Streptophyta</taxon>
        <taxon>Embryophyta</taxon>
        <taxon>Tracheophyta</taxon>
        <taxon>Spermatophyta</taxon>
        <taxon>Magnoliopsida</taxon>
        <taxon>eudicotyledons</taxon>
        <taxon>Gunneridae</taxon>
        <taxon>Pentapetalae</taxon>
        <taxon>asterids</taxon>
        <taxon>lamiids</taxon>
        <taxon>Solanales</taxon>
        <taxon>Solanaceae</taxon>
        <taxon>Solanoideae</taxon>
        <taxon>Hyoscyameae</taxon>
        <taxon>Anisodus</taxon>
    </lineage>
</organism>
<keyword evidence="3" id="KW-0813">Transport</keyword>
<comment type="caution">
    <text evidence="9">The sequence shown here is derived from an EMBL/GenBank/DDBJ whole genome shotgun (WGS) entry which is preliminary data.</text>
</comment>
<dbReference type="OrthoDB" id="904351at2759"/>
<evidence type="ECO:0000256" key="1">
    <source>
        <dbReference type="ARBA" id="ARBA00004123"/>
    </source>
</evidence>
<dbReference type="Proteomes" id="UP001152561">
    <property type="component" value="Unassembled WGS sequence"/>
</dbReference>
<evidence type="ECO:0000256" key="5">
    <source>
        <dbReference type="ARBA" id="ARBA00022737"/>
    </source>
</evidence>
<keyword evidence="4" id="KW-0963">Cytoplasm</keyword>
<comment type="subcellular location">
    <subcellularLocation>
        <location evidence="2">Cytoplasm</location>
    </subcellularLocation>
    <subcellularLocation>
        <location evidence="1">Nucleus</location>
    </subcellularLocation>
</comment>
<evidence type="ECO:0000256" key="2">
    <source>
        <dbReference type="ARBA" id="ARBA00004496"/>
    </source>
</evidence>
<dbReference type="InterPro" id="IPR016024">
    <property type="entry name" value="ARM-type_fold"/>
</dbReference>
<protein>
    <recommendedName>
        <fullName evidence="8">IPO4/5-like TPR repeats domain-containing protein</fullName>
    </recommendedName>
</protein>
<evidence type="ECO:0000313" key="9">
    <source>
        <dbReference type="EMBL" id="KAJ8574087.1"/>
    </source>
</evidence>
<evidence type="ECO:0000256" key="3">
    <source>
        <dbReference type="ARBA" id="ARBA00022448"/>
    </source>
</evidence>
<dbReference type="GO" id="GO:0006606">
    <property type="term" value="P:protein import into nucleus"/>
    <property type="evidence" value="ECO:0007669"/>
    <property type="project" value="InterPro"/>
</dbReference>